<dbReference type="STRING" id="1121391.SAMN02745206_01042"/>
<sequence>MRESLLVFLNGVSGVFVGMAVLYGAIKLMSLVVGLMEKEEAK</sequence>
<keyword evidence="1" id="KW-1133">Transmembrane helix</keyword>
<gene>
    <name evidence="2" type="ORF">SAMN02745206_01042</name>
</gene>
<keyword evidence="1" id="KW-0472">Membrane</keyword>
<dbReference type="RefSeq" id="WP_143156359.1">
    <property type="nucleotide sequence ID" value="NZ_FQVB01000008.1"/>
</dbReference>
<organism evidence="2 3">
    <name type="scientific">Desulfacinum infernum DSM 9756</name>
    <dbReference type="NCBI Taxonomy" id="1121391"/>
    <lineage>
        <taxon>Bacteria</taxon>
        <taxon>Pseudomonadati</taxon>
        <taxon>Thermodesulfobacteriota</taxon>
        <taxon>Syntrophobacteria</taxon>
        <taxon>Syntrophobacterales</taxon>
        <taxon>Syntrophobacteraceae</taxon>
        <taxon>Desulfacinum</taxon>
    </lineage>
</organism>
<feature type="transmembrane region" description="Helical" evidence="1">
    <location>
        <begin position="6"/>
        <end position="26"/>
    </location>
</feature>
<dbReference type="AlphaFoldDB" id="A0A1M4XC76"/>
<name>A0A1M4XC76_9BACT</name>
<evidence type="ECO:0000313" key="2">
    <source>
        <dbReference type="EMBL" id="SHE91051.1"/>
    </source>
</evidence>
<evidence type="ECO:0000313" key="3">
    <source>
        <dbReference type="Proteomes" id="UP000184076"/>
    </source>
</evidence>
<proteinExistence type="predicted"/>
<protein>
    <submittedName>
        <fullName evidence="2">Oxaloacetate decarboxylase, gamma chain</fullName>
    </submittedName>
</protein>
<keyword evidence="1" id="KW-0812">Transmembrane</keyword>
<dbReference type="Proteomes" id="UP000184076">
    <property type="component" value="Unassembled WGS sequence"/>
</dbReference>
<evidence type="ECO:0000256" key="1">
    <source>
        <dbReference type="SAM" id="Phobius"/>
    </source>
</evidence>
<keyword evidence="3" id="KW-1185">Reference proteome</keyword>
<accession>A0A1M4XC76</accession>
<reference evidence="3" key="1">
    <citation type="submission" date="2016-11" db="EMBL/GenBank/DDBJ databases">
        <authorList>
            <person name="Varghese N."/>
            <person name="Submissions S."/>
        </authorList>
    </citation>
    <scope>NUCLEOTIDE SEQUENCE [LARGE SCALE GENOMIC DNA]</scope>
    <source>
        <strain evidence="3">DSM 9756</strain>
    </source>
</reference>
<dbReference type="EMBL" id="FQVB01000008">
    <property type="protein sequence ID" value="SHE91051.1"/>
    <property type="molecule type" value="Genomic_DNA"/>
</dbReference>